<feature type="region of interest" description="Disordered" evidence="1">
    <location>
        <begin position="641"/>
        <end position="675"/>
    </location>
</feature>
<name>A0ABQ5F7F9_9ASTR</name>
<dbReference type="InterPro" id="IPR013103">
    <property type="entry name" value="RVT_2"/>
</dbReference>
<feature type="compositionally biased region" description="Acidic residues" evidence="1">
    <location>
        <begin position="709"/>
        <end position="726"/>
    </location>
</feature>
<dbReference type="EMBL" id="BQNB010017098">
    <property type="protein sequence ID" value="GJT59308.1"/>
    <property type="molecule type" value="Genomic_DNA"/>
</dbReference>
<dbReference type="Pfam" id="PF07727">
    <property type="entry name" value="RVT_2"/>
    <property type="match status" value="1"/>
</dbReference>
<protein>
    <submittedName>
        <fullName evidence="3">Retrovirus-related pol polyprotein from transposon TNT 1-94</fullName>
    </submittedName>
</protein>
<organism evidence="3 4">
    <name type="scientific">Tanacetum coccineum</name>
    <dbReference type="NCBI Taxonomy" id="301880"/>
    <lineage>
        <taxon>Eukaryota</taxon>
        <taxon>Viridiplantae</taxon>
        <taxon>Streptophyta</taxon>
        <taxon>Embryophyta</taxon>
        <taxon>Tracheophyta</taxon>
        <taxon>Spermatophyta</taxon>
        <taxon>Magnoliopsida</taxon>
        <taxon>eudicotyledons</taxon>
        <taxon>Gunneridae</taxon>
        <taxon>Pentapetalae</taxon>
        <taxon>asterids</taxon>
        <taxon>campanulids</taxon>
        <taxon>Asterales</taxon>
        <taxon>Asteraceae</taxon>
        <taxon>Asteroideae</taxon>
        <taxon>Anthemideae</taxon>
        <taxon>Anthemidinae</taxon>
        <taxon>Tanacetum</taxon>
    </lineage>
</organism>
<evidence type="ECO:0000256" key="1">
    <source>
        <dbReference type="SAM" id="MobiDB-lite"/>
    </source>
</evidence>
<dbReference type="PANTHER" id="PTHR11439:SF509">
    <property type="entry name" value="RNA-DIRECTED DNA POLYMERASE"/>
    <property type="match status" value="1"/>
</dbReference>
<evidence type="ECO:0000259" key="2">
    <source>
        <dbReference type="Pfam" id="PF07727"/>
    </source>
</evidence>
<gene>
    <name evidence="3" type="ORF">Tco_1002841</name>
</gene>
<feature type="region of interest" description="Disordered" evidence="1">
    <location>
        <begin position="800"/>
        <end position="836"/>
    </location>
</feature>
<evidence type="ECO:0000313" key="3">
    <source>
        <dbReference type="EMBL" id="GJT59308.1"/>
    </source>
</evidence>
<proteinExistence type="predicted"/>
<sequence length="965" mass="111730">MVIRNKSRLVAKGYGQEEGIDFRESFAPVARLEAVRIFVAYATHKNFPIYQMDIKTEFLNGPLKEEVFVCQPDGFVDPDFPNQVYCLKKALYSIVDPTLFTRRHEDDILLVQIYGDDIIFGSTNLVFSNRFAKLMKDNFEMLMIGEIKNMRWNKCDTISTPIATSKLDADLHGTHVDETKYRSMIGELMYLTASQPAIPLRHLYVHDIMHAQLRNTSKRSNRSFDILDKTLTWVYGTPRTLGDKLVSWSSKKQDCTAMKTAEAEYVSLSTCCAQVIWMRTQLLDYGFRYNKIPMYYESKSAISISCNPVQHSHTKHINIWYHFIKEHVEKGTIELYFVGMEYQLADLFTKALPRERFKFLVHRIVFHMAQQIIPTDHLVPKVQGIGRCNNYVMLQSIPCSPECKIVRKILLDHPLSYALITTTDVRAVYLQQFWHTVYKVPDTKDTIIFKLNTQKITYTVDMFRDTLKLLVETPDNPFITPFLAQPWQTMFKVFNRCLTTRTSEHDQTKINILQLFHVVVNRTNVDYAALLWWDFMNNVFQKKNVIQYPRFIKLIIADLMEKYSTTPRRQDEDYHFIKDDTLLVSVNLVGNVLFQGMQIPDAFLTAEIHATDDYKEYKTVFDEVNVPINQPKLVFSTLGTHRTTPSAHRTPTLTAASPQRKKRKQHARETNDREMDEMAKATILSLTLHKTTLAAEAQENIAKVQQKLDEEEIEKTVEGDEDEESYASEFVDSILNDDLDDSDTRMEPGSHKQHSKKVNDDDEKIEKEKKEDEIEKEEKDEDVKKMDVVVKEKDNDEFATGSMETRNGQMQTPIPTPTRSPRKDLSSDKTVSEELTATVSPTTSTISKHSSTLKCKKICISYKTKILPGSFVGMCRRSGQIRSHIKNKFITIEFFMSKIREVLDHCNNVVPEMTFAKTNEMIKREMPCLVNLVVNKDREVDPINVQEMISKEFATHGPKMIEELF</sequence>
<reference evidence="3" key="2">
    <citation type="submission" date="2022-01" db="EMBL/GenBank/DDBJ databases">
        <authorList>
            <person name="Yamashiro T."/>
            <person name="Shiraishi A."/>
            <person name="Satake H."/>
            <person name="Nakayama K."/>
        </authorList>
    </citation>
    <scope>NUCLEOTIDE SEQUENCE</scope>
</reference>
<feature type="compositionally biased region" description="Basic and acidic residues" evidence="1">
    <location>
        <begin position="764"/>
        <end position="782"/>
    </location>
</feature>
<keyword evidence="4" id="KW-1185">Reference proteome</keyword>
<dbReference type="PANTHER" id="PTHR11439">
    <property type="entry name" value="GAG-POL-RELATED RETROTRANSPOSON"/>
    <property type="match status" value="1"/>
</dbReference>
<feature type="compositionally biased region" description="Polar residues" evidence="1">
    <location>
        <begin position="802"/>
        <end position="819"/>
    </location>
</feature>
<dbReference type="CDD" id="cd09272">
    <property type="entry name" value="RNase_HI_RT_Ty1"/>
    <property type="match status" value="1"/>
</dbReference>
<feature type="compositionally biased region" description="Polar residues" evidence="1">
    <location>
        <begin position="641"/>
        <end position="657"/>
    </location>
</feature>
<dbReference type="Proteomes" id="UP001151760">
    <property type="component" value="Unassembled WGS sequence"/>
</dbReference>
<feature type="region of interest" description="Disordered" evidence="1">
    <location>
        <begin position="737"/>
        <end position="782"/>
    </location>
</feature>
<feature type="compositionally biased region" description="Basic and acidic residues" evidence="1">
    <location>
        <begin position="821"/>
        <end position="832"/>
    </location>
</feature>
<reference evidence="3" key="1">
    <citation type="journal article" date="2022" name="Int. J. Mol. Sci.">
        <title>Draft Genome of Tanacetum Coccineum: Genomic Comparison of Closely Related Tanacetum-Family Plants.</title>
        <authorList>
            <person name="Yamashiro T."/>
            <person name="Shiraishi A."/>
            <person name="Nakayama K."/>
            <person name="Satake H."/>
        </authorList>
    </citation>
    <scope>NUCLEOTIDE SEQUENCE</scope>
</reference>
<accession>A0ABQ5F7F9</accession>
<feature type="domain" description="Reverse transcriptase Ty1/copia-type" evidence="2">
    <location>
        <begin position="3"/>
        <end position="94"/>
    </location>
</feature>
<comment type="caution">
    <text evidence="3">The sequence shown here is derived from an EMBL/GenBank/DDBJ whole genome shotgun (WGS) entry which is preliminary data.</text>
</comment>
<feature type="region of interest" description="Disordered" evidence="1">
    <location>
        <begin position="708"/>
        <end position="727"/>
    </location>
</feature>
<evidence type="ECO:0000313" key="4">
    <source>
        <dbReference type="Proteomes" id="UP001151760"/>
    </source>
</evidence>